<feature type="chain" id="PRO_5036812437" evidence="1">
    <location>
        <begin position="18"/>
        <end position="68"/>
    </location>
</feature>
<dbReference type="EMBL" id="CM031833">
    <property type="protein sequence ID" value="KAG6696164.1"/>
    <property type="molecule type" value="Genomic_DNA"/>
</dbReference>
<evidence type="ECO:0000313" key="3">
    <source>
        <dbReference type="Proteomes" id="UP000811246"/>
    </source>
</evidence>
<sequence>MLHYSLSCFIWMPRSLGICLFHDAFKNFLMLAKSCHVTDDKMSQLFKLDKGVEASDTIYCIYTFRFGT</sequence>
<dbReference type="AlphaFoldDB" id="A0A922E462"/>
<dbReference type="Proteomes" id="UP000811246">
    <property type="component" value="Chromosome 9"/>
</dbReference>
<keyword evidence="1" id="KW-0732">Signal</keyword>
<accession>A0A922E462</accession>
<protein>
    <submittedName>
        <fullName evidence="2">Uncharacterized protein</fullName>
    </submittedName>
</protein>
<gene>
    <name evidence="2" type="ORF">I3842_09G134300</name>
</gene>
<proteinExistence type="predicted"/>
<reference evidence="2" key="1">
    <citation type="submission" date="2021-01" db="EMBL/GenBank/DDBJ databases">
        <authorList>
            <person name="Lovell J.T."/>
            <person name="Bentley N."/>
            <person name="Bhattarai G."/>
            <person name="Jenkins J.W."/>
            <person name="Sreedasyam A."/>
            <person name="Alarcon Y."/>
            <person name="Bock C."/>
            <person name="Boston L."/>
            <person name="Carlson J."/>
            <person name="Cervantes K."/>
            <person name="Clermont K."/>
            <person name="Krom N."/>
            <person name="Kubenka K."/>
            <person name="Mamidi S."/>
            <person name="Mattison C."/>
            <person name="Monteros M."/>
            <person name="Pisani C."/>
            <person name="Plott C."/>
            <person name="Rajasekar S."/>
            <person name="Rhein H.S."/>
            <person name="Rohla C."/>
            <person name="Song M."/>
            <person name="Hilaire R.S."/>
            <person name="Shu S."/>
            <person name="Wells L."/>
            <person name="Wang X."/>
            <person name="Webber J."/>
            <person name="Heerema R.J."/>
            <person name="Klein P."/>
            <person name="Conner P."/>
            <person name="Grauke L."/>
            <person name="Grimwood J."/>
            <person name="Schmutz J."/>
            <person name="Randall J.J."/>
        </authorList>
    </citation>
    <scope>NUCLEOTIDE SEQUENCE</scope>
    <source>
        <tissue evidence="2">Leaf</tissue>
    </source>
</reference>
<name>A0A922E462_CARIL</name>
<evidence type="ECO:0000256" key="1">
    <source>
        <dbReference type="SAM" id="SignalP"/>
    </source>
</evidence>
<feature type="signal peptide" evidence="1">
    <location>
        <begin position="1"/>
        <end position="17"/>
    </location>
</feature>
<organism evidence="2 3">
    <name type="scientific">Carya illinoinensis</name>
    <name type="common">Pecan</name>
    <dbReference type="NCBI Taxonomy" id="32201"/>
    <lineage>
        <taxon>Eukaryota</taxon>
        <taxon>Viridiplantae</taxon>
        <taxon>Streptophyta</taxon>
        <taxon>Embryophyta</taxon>
        <taxon>Tracheophyta</taxon>
        <taxon>Spermatophyta</taxon>
        <taxon>Magnoliopsida</taxon>
        <taxon>eudicotyledons</taxon>
        <taxon>Gunneridae</taxon>
        <taxon>Pentapetalae</taxon>
        <taxon>rosids</taxon>
        <taxon>fabids</taxon>
        <taxon>Fagales</taxon>
        <taxon>Juglandaceae</taxon>
        <taxon>Carya</taxon>
    </lineage>
</organism>
<evidence type="ECO:0000313" key="2">
    <source>
        <dbReference type="EMBL" id="KAG6696164.1"/>
    </source>
</evidence>
<comment type="caution">
    <text evidence="2">The sequence shown here is derived from an EMBL/GenBank/DDBJ whole genome shotgun (WGS) entry which is preliminary data.</text>
</comment>